<evidence type="ECO:0000313" key="1">
    <source>
        <dbReference type="EMBL" id="RKN82532.1"/>
    </source>
</evidence>
<proteinExistence type="predicted"/>
<name>A0A3B0C9P4_9FLAO</name>
<comment type="caution">
    <text evidence="1">The sequence shown here is derived from an EMBL/GenBank/DDBJ whole genome shotgun (WGS) entry which is preliminary data.</text>
</comment>
<accession>A0A3B0C9P4</accession>
<dbReference type="Gene3D" id="3.30.70.100">
    <property type="match status" value="1"/>
</dbReference>
<dbReference type="AlphaFoldDB" id="A0A3B0C9P4"/>
<evidence type="ECO:0008006" key="3">
    <source>
        <dbReference type="Google" id="ProtNLM"/>
    </source>
</evidence>
<dbReference type="SUPFAM" id="SSF54909">
    <property type="entry name" value="Dimeric alpha+beta barrel"/>
    <property type="match status" value="1"/>
</dbReference>
<organism evidence="1 2">
    <name type="scientific">Ulvibacterium marinum</name>
    <dbReference type="NCBI Taxonomy" id="2419782"/>
    <lineage>
        <taxon>Bacteria</taxon>
        <taxon>Pseudomonadati</taxon>
        <taxon>Bacteroidota</taxon>
        <taxon>Flavobacteriia</taxon>
        <taxon>Flavobacteriales</taxon>
        <taxon>Flavobacteriaceae</taxon>
        <taxon>Ulvibacterium</taxon>
    </lineage>
</organism>
<protein>
    <recommendedName>
        <fullName evidence="3">Monooxygenase</fullName>
    </recommendedName>
</protein>
<dbReference type="Proteomes" id="UP000276603">
    <property type="component" value="Unassembled WGS sequence"/>
</dbReference>
<evidence type="ECO:0000313" key="2">
    <source>
        <dbReference type="Proteomes" id="UP000276603"/>
    </source>
</evidence>
<dbReference type="OrthoDB" id="1163462at2"/>
<dbReference type="InterPro" id="IPR011008">
    <property type="entry name" value="Dimeric_a/b-barrel"/>
</dbReference>
<dbReference type="EMBL" id="RBCJ01000001">
    <property type="protein sequence ID" value="RKN82532.1"/>
    <property type="molecule type" value="Genomic_DNA"/>
</dbReference>
<gene>
    <name evidence="1" type="ORF">D7Z94_01405</name>
</gene>
<dbReference type="RefSeq" id="WP_120709723.1">
    <property type="nucleotide sequence ID" value="NZ_RBCJ01000001.1"/>
</dbReference>
<dbReference type="InterPro" id="IPR014910">
    <property type="entry name" value="YdhR"/>
</dbReference>
<dbReference type="Pfam" id="PF08803">
    <property type="entry name" value="ydhR"/>
    <property type="match status" value="1"/>
</dbReference>
<reference evidence="1 2" key="1">
    <citation type="submission" date="2018-10" db="EMBL/GenBank/DDBJ databases">
        <title>Ulvibacterium marinum gen. nov., sp. nov., a novel marine bacterium of the family Flavobacteriaceae, isolated from a culture of the green alga Ulva prolifera.</title>
        <authorList>
            <person name="Zhang Z."/>
        </authorList>
    </citation>
    <scope>NUCLEOTIDE SEQUENCE [LARGE SCALE GENOMIC DNA]</scope>
    <source>
        <strain evidence="1 2">CCMM003</strain>
    </source>
</reference>
<keyword evidence="2" id="KW-1185">Reference proteome</keyword>
<sequence length="104" mass="11738">MKRATAVLSVKFNSSHSQEKLMQVCNEDLNVFRNVPGLIEKYYIAEETTGAISGIYLFETKSSRGAFWTSELAAKIPERYGVIPETLRVEEYDMAIVLNETVLS</sequence>